<reference evidence="1 2" key="1">
    <citation type="submission" date="2015-12" db="EMBL/GenBank/DDBJ databases">
        <title>Intraspecies pangenome expansion in the marine bacterium Alteromonas.</title>
        <authorList>
            <person name="Lopez-Perez M."/>
            <person name="Rodriguez-Valera F."/>
        </authorList>
    </citation>
    <scope>NUCLEOTIDE SEQUENCE [LARGE SCALE GENOMIC DNA]</scope>
    <source>
        <strain evidence="1 2">LMG 21861</strain>
        <plasmid evidence="1 2">pASTE61-200</plasmid>
    </source>
</reference>
<evidence type="ECO:0008006" key="3">
    <source>
        <dbReference type="Google" id="ProtNLM"/>
    </source>
</evidence>
<name>A0ABN4LTU6_9ALTE</name>
<sequence>MRELFHLPEKYGYKAPLASVSENFDFKAFYRLCNSMDISPTTIAVASDIFIKLQSTDELIASLEYLAIETQRKVSNIRHHLTLLEKSGFVEGEFITTDPIRKRRGKLFKLIIPQGAALTSAPESEEVENFKLVASNTVESINIDQYEDKTRFIELQIVRYLVKAMRTNRKDKSSKISIDIRENSLVKPIKITARAEEGRLVYLPDMSYYAGAITWLIDHIQGRLLETDNIGETFTLPLEPLIALAKDINLSEASGGGYVTNAISALQRISATTFDMADFFEASNSSVVDIELFFKLFRLEAIVTYKDDKGLEKKAAVLQFPRSTITNLVNAIRSRQELNGLLLIQSDIFATNNEIEILFGLWAREHLITGKQALKIYTWNELRESVAPSSKLPEFKRKFSNMIIANHDPTYNAKIHEKITKKITEQVGSTYLSGSKKGERVVEYGRATIQGYLVNIGYSEEQGCSIIAFRRDMSALSIIGQIGANKT</sequence>
<evidence type="ECO:0000313" key="1">
    <source>
        <dbReference type="EMBL" id="AMJ76771.1"/>
    </source>
</evidence>
<dbReference type="EMBL" id="CP013927">
    <property type="protein sequence ID" value="AMJ76771.1"/>
    <property type="molecule type" value="Genomic_DNA"/>
</dbReference>
<geneLocation type="plasmid" evidence="1 2">
    <name>pASTE61-200</name>
</geneLocation>
<proteinExistence type="predicted"/>
<accession>A0ABN4LTU6</accession>
<evidence type="ECO:0000313" key="2">
    <source>
        <dbReference type="Proteomes" id="UP000056750"/>
    </source>
</evidence>
<keyword evidence="2" id="KW-1185">Reference proteome</keyword>
<gene>
    <name evidence="1" type="ORF">AVL57_01105</name>
</gene>
<dbReference type="Proteomes" id="UP000056750">
    <property type="component" value="Plasmid pASTE61-200"/>
</dbReference>
<organism evidence="1 2">
    <name type="scientific">Alteromonas stellipolaris</name>
    <dbReference type="NCBI Taxonomy" id="233316"/>
    <lineage>
        <taxon>Bacteria</taxon>
        <taxon>Pseudomonadati</taxon>
        <taxon>Pseudomonadota</taxon>
        <taxon>Gammaproteobacteria</taxon>
        <taxon>Alteromonadales</taxon>
        <taxon>Alteromonadaceae</taxon>
        <taxon>Alteromonas/Salinimonas group</taxon>
        <taxon>Alteromonas</taxon>
    </lineage>
</organism>
<dbReference type="RefSeq" id="WP_061093810.1">
    <property type="nucleotide sequence ID" value="NZ_CP013927.1"/>
</dbReference>
<keyword evidence="1" id="KW-0614">Plasmid</keyword>
<protein>
    <recommendedName>
        <fullName evidence="3">ArsR family transcriptional regulator</fullName>
    </recommendedName>
</protein>